<gene>
    <name evidence="2" type="ORF">RRG08_014380</name>
</gene>
<name>A0AAE0YN61_9GAST</name>
<dbReference type="Proteomes" id="UP001283361">
    <property type="component" value="Unassembled WGS sequence"/>
</dbReference>
<evidence type="ECO:0000256" key="1">
    <source>
        <dbReference type="SAM" id="MobiDB-lite"/>
    </source>
</evidence>
<evidence type="ECO:0000313" key="2">
    <source>
        <dbReference type="EMBL" id="KAK3752103.1"/>
    </source>
</evidence>
<evidence type="ECO:0000313" key="3">
    <source>
        <dbReference type="Proteomes" id="UP001283361"/>
    </source>
</evidence>
<comment type="caution">
    <text evidence="2">The sequence shown here is derived from an EMBL/GenBank/DDBJ whole genome shotgun (WGS) entry which is preliminary data.</text>
</comment>
<dbReference type="AlphaFoldDB" id="A0AAE0YN61"/>
<accession>A0AAE0YN61</accession>
<proteinExistence type="predicted"/>
<dbReference type="EMBL" id="JAWDGP010005786">
    <property type="protein sequence ID" value="KAK3752103.1"/>
    <property type="molecule type" value="Genomic_DNA"/>
</dbReference>
<keyword evidence="3" id="KW-1185">Reference proteome</keyword>
<protein>
    <submittedName>
        <fullName evidence="2">Uncharacterized protein</fullName>
    </submittedName>
</protein>
<reference evidence="2" key="1">
    <citation type="journal article" date="2023" name="G3 (Bethesda)">
        <title>A reference genome for the long-term kleptoplast-retaining sea slug Elysia crispata morphotype clarki.</title>
        <authorList>
            <person name="Eastman K.E."/>
            <person name="Pendleton A.L."/>
            <person name="Shaikh M.A."/>
            <person name="Suttiyut T."/>
            <person name="Ogas R."/>
            <person name="Tomko P."/>
            <person name="Gavelis G."/>
            <person name="Widhalm J.R."/>
            <person name="Wisecaver J.H."/>
        </authorList>
    </citation>
    <scope>NUCLEOTIDE SEQUENCE</scope>
    <source>
        <strain evidence="2">ECLA1</strain>
    </source>
</reference>
<feature type="region of interest" description="Disordered" evidence="1">
    <location>
        <begin position="74"/>
        <end position="123"/>
    </location>
</feature>
<organism evidence="2 3">
    <name type="scientific">Elysia crispata</name>
    <name type="common">lettuce slug</name>
    <dbReference type="NCBI Taxonomy" id="231223"/>
    <lineage>
        <taxon>Eukaryota</taxon>
        <taxon>Metazoa</taxon>
        <taxon>Spiralia</taxon>
        <taxon>Lophotrochozoa</taxon>
        <taxon>Mollusca</taxon>
        <taxon>Gastropoda</taxon>
        <taxon>Heterobranchia</taxon>
        <taxon>Euthyneura</taxon>
        <taxon>Panpulmonata</taxon>
        <taxon>Sacoglossa</taxon>
        <taxon>Placobranchoidea</taxon>
        <taxon>Plakobranchidae</taxon>
        <taxon>Elysia</taxon>
    </lineage>
</organism>
<sequence length="137" mass="14960">MNEMIKDFKNHARLIGGVHKLAMGPTQSVWAYHRAANARLSLLQATPYRKIFPGHKKTLSSASPVPSIYSNLLPPVSPHSNTQHKHDCGAESPVSPHSNTQHKHDCGAESPLMVDQNPLSHPTQTLNTSMTVALNSL</sequence>